<evidence type="ECO:0000259" key="2">
    <source>
        <dbReference type="Pfam" id="PF23622"/>
    </source>
</evidence>
<evidence type="ECO:0000313" key="3">
    <source>
        <dbReference type="EMBL" id="KAI5417243.1"/>
    </source>
</evidence>
<name>A0A9D4XBB5_PEA</name>
<proteinExistence type="predicted"/>
<dbReference type="Gramene" id="Psat04G0202400-T1">
    <property type="protein sequence ID" value="KAI5417243.1"/>
    <property type="gene ID" value="KIW84_042024"/>
</dbReference>
<feature type="domain" description="At1g61320/AtMIF1 LRR" evidence="2">
    <location>
        <begin position="166"/>
        <end position="409"/>
    </location>
</feature>
<reference evidence="3 4" key="1">
    <citation type="journal article" date="2022" name="Nat. Genet.">
        <title>Improved pea reference genome and pan-genome highlight genomic features and evolutionary characteristics.</title>
        <authorList>
            <person name="Yang T."/>
            <person name="Liu R."/>
            <person name="Luo Y."/>
            <person name="Hu S."/>
            <person name="Wang D."/>
            <person name="Wang C."/>
            <person name="Pandey M.K."/>
            <person name="Ge S."/>
            <person name="Xu Q."/>
            <person name="Li N."/>
            <person name="Li G."/>
            <person name="Huang Y."/>
            <person name="Saxena R.K."/>
            <person name="Ji Y."/>
            <person name="Li M."/>
            <person name="Yan X."/>
            <person name="He Y."/>
            <person name="Liu Y."/>
            <person name="Wang X."/>
            <person name="Xiang C."/>
            <person name="Varshney R.K."/>
            <person name="Ding H."/>
            <person name="Gao S."/>
            <person name="Zong X."/>
        </authorList>
    </citation>
    <scope>NUCLEOTIDE SEQUENCE [LARGE SCALE GENOMIC DNA]</scope>
    <source>
        <strain evidence="3 4">cv. Zhongwan 6</strain>
    </source>
</reference>
<keyword evidence="4" id="KW-1185">Reference proteome</keyword>
<dbReference type="PANTHER" id="PTHR34145">
    <property type="entry name" value="OS02G0105600 PROTEIN"/>
    <property type="match status" value="1"/>
</dbReference>
<dbReference type="InterPro" id="IPR036047">
    <property type="entry name" value="F-box-like_dom_sf"/>
</dbReference>
<gene>
    <name evidence="3" type="ORF">KIW84_042024</name>
</gene>
<dbReference type="AlphaFoldDB" id="A0A9D4XBB5"/>
<evidence type="ECO:0000259" key="1">
    <source>
        <dbReference type="Pfam" id="PF00646"/>
    </source>
</evidence>
<dbReference type="Proteomes" id="UP001058974">
    <property type="component" value="Chromosome 4"/>
</dbReference>
<organism evidence="3 4">
    <name type="scientific">Pisum sativum</name>
    <name type="common">Garden pea</name>
    <name type="synonym">Lathyrus oleraceus</name>
    <dbReference type="NCBI Taxonomy" id="3888"/>
    <lineage>
        <taxon>Eukaryota</taxon>
        <taxon>Viridiplantae</taxon>
        <taxon>Streptophyta</taxon>
        <taxon>Embryophyta</taxon>
        <taxon>Tracheophyta</taxon>
        <taxon>Spermatophyta</taxon>
        <taxon>Magnoliopsida</taxon>
        <taxon>eudicotyledons</taxon>
        <taxon>Gunneridae</taxon>
        <taxon>Pentapetalae</taxon>
        <taxon>rosids</taxon>
        <taxon>fabids</taxon>
        <taxon>Fabales</taxon>
        <taxon>Fabaceae</taxon>
        <taxon>Papilionoideae</taxon>
        <taxon>50 kb inversion clade</taxon>
        <taxon>NPAAA clade</taxon>
        <taxon>Hologalegina</taxon>
        <taxon>IRL clade</taxon>
        <taxon>Fabeae</taxon>
        <taxon>Lathyrus</taxon>
    </lineage>
</organism>
<sequence>MEDGTIQDGKQKRPKSNNEEDVINQLPEGIPINILSKLSIHEAVRTSILSRKWKNLWPYFSGTLEFSGSPIMKDMKKDMKKITGRSLQMAMEIMYDAERQTYTNWIDELLASLKCSSLQGLKLWFPMKNVSDIDNWIQFAVRKKVRKLELYFGRAIDYVLPLQVFKVKRFDSLCVLRMKSVTVTEETLEYLLSDCPLLETLSLIDSEVPKTMKVSGSGSGSSLKLKCLELVRCLELTKVEIFAEKLVSFKYYGSNLETEFKSVSSLMEASFGGSFVEFVRESFMLQIKVLKLDITQNSPDVIYWLSQLPLLNNLKDLELVACGDDSIILGACVILLKTSPSLCRFTIKMLNTEPTFRTEHKFPKECQYSIKELELVGFCGAACQVELVMQILENAVELMKITIDTRLPTKPKVRLLGEEQFKTWNCEENRKHALRLKDKIPPSIEFVCL</sequence>
<dbReference type="Pfam" id="PF23622">
    <property type="entry name" value="LRR_At1g61320_AtMIF1"/>
    <property type="match status" value="1"/>
</dbReference>
<dbReference type="SUPFAM" id="SSF52047">
    <property type="entry name" value="RNI-like"/>
    <property type="match status" value="1"/>
</dbReference>
<accession>A0A9D4XBB5</accession>
<protein>
    <recommendedName>
        <fullName evidence="5">F-box domain-containing protein</fullName>
    </recommendedName>
</protein>
<dbReference type="Gramene" id="PSAT_LOCUS17618_t1">
    <property type="protein sequence ID" value="CAL5198132.1"/>
    <property type="gene ID" value="PSAT_LOCUS17618"/>
</dbReference>
<dbReference type="Pfam" id="PF00646">
    <property type="entry name" value="F-box"/>
    <property type="match status" value="1"/>
</dbReference>
<dbReference type="Gene3D" id="3.80.10.10">
    <property type="entry name" value="Ribonuclease Inhibitor"/>
    <property type="match status" value="1"/>
</dbReference>
<dbReference type="EMBL" id="JAMSHJ010000004">
    <property type="protein sequence ID" value="KAI5417243.1"/>
    <property type="molecule type" value="Genomic_DNA"/>
</dbReference>
<evidence type="ECO:0008006" key="5">
    <source>
        <dbReference type="Google" id="ProtNLM"/>
    </source>
</evidence>
<dbReference type="OrthoDB" id="613853at2759"/>
<comment type="caution">
    <text evidence="3">The sequence shown here is derived from an EMBL/GenBank/DDBJ whole genome shotgun (WGS) entry which is preliminary data.</text>
</comment>
<dbReference type="InterPro" id="IPR055357">
    <property type="entry name" value="LRR_At1g61320_AtMIF1"/>
</dbReference>
<dbReference type="InterPro" id="IPR032675">
    <property type="entry name" value="LRR_dom_sf"/>
</dbReference>
<dbReference type="InterPro" id="IPR001810">
    <property type="entry name" value="F-box_dom"/>
</dbReference>
<evidence type="ECO:0000313" key="4">
    <source>
        <dbReference type="Proteomes" id="UP001058974"/>
    </source>
</evidence>
<dbReference type="PANTHER" id="PTHR34145:SF68">
    <property type="entry name" value="FBD DOMAIN-CONTAINING PROTEIN"/>
    <property type="match status" value="1"/>
</dbReference>
<dbReference type="InterPro" id="IPR053772">
    <property type="entry name" value="At1g61320/At1g61330-like"/>
</dbReference>
<dbReference type="SUPFAM" id="SSF81383">
    <property type="entry name" value="F-box domain"/>
    <property type="match status" value="1"/>
</dbReference>
<feature type="domain" description="F-box" evidence="1">
    <location>
        <begin position="25"/>
        <end position="57"/>
    </location>
</feature>